<dbReference type="EMBL" id="GL376621">
    <property type="status" value="NOT_ANNOTATED_CDS"/>
    <property type="molecule type" value="Genomic_DNA"/>
</dbReference>
<dbReference type="PANTHER" id="PTHR16127:SF13">
    <property type="entry name" value="GH01188P"/>
    <property type="match status" value="1"/>
</dbReference>
<dbReference type="VEuPathDB" id="FungiDB:PYU1_G012031"/>
<proteinExistence type="inferred from homology"/>
<feature type="compositionally biased region" description="Basic residues" evidence="3">
    <location>
        <begin position="67"/>
        <end position="85"/>
    </location>
</feature>
<dbReference type="InterPro" id="IPR026183">
    <property type="entry name" value="Taxilin_fam"/>
</dbReference>
<keyword evidence="2" id="KW-0175">Coiled coil</keyword>
<dbReference type="InParanoid" id="K3X4A8"/>
<evidence type="ECO:0000256" key="1">
    <source>
        <dbReference type="ARBA" id="ARBA00009550"/>
    </source>
</evidence>
<dbReference type="EnsemblProtists" id="PYU1_T012057">
    <property type="protein sequence ID" value="PYU1_T012057"/>
    <property type="gene ID" value="PYU1_G012031"/>
</dbReference>
<keyword evidence="5" id="KW-1185">Reference proteome</keyword>
<sequence length="451" mass="50101">MDDSAASTVGTNALELKQHGRNAKNLKHKSKNKRAAAATAVAASSGGSDAAGDDKAAIAGAASDAHAHHHHRAHHHHHHSMRHARSAGNAAASGSAAKGEDVMRELLTSKIAELQVGGDENLETPIDLSGIYQDEALPAQTLETMQGVLDDGELGADAKVDALAAQVKTASDQLAQLQQKIGELNAKCILLKQRKQTATTELVKTNATKSKLEQLCRELQKQNKLISESRRIADEEDQKRRELSTQFQKTIEEVSAKMDQQGKDYVASLKENESLQQKLKSFLEQYTVREEHFQKQLEAKDLTVQLADAKLQHQVEITARESEKVKLALDKAKEFSDRELQLQAQLNSYSEKFDIVQETLNKSNQMFTTFRDEMDKMAKHTKKLEKENTALKKKCAEYDTNAIATIQDKVKTAEETQKYLEKIKKLESLCRHLQAERNSIREGKPLVPESA</sequence>
<accession>K3X4A8</accession>
<feature type="region of interest" description="Disordered" evidence="3">
    <location>
        <begin position="1"/>
        <end position="99"/>
    </location>
</feature>
<dbReference type="HOGENOM" id="CLU_052269_0_0_1"/>
<dbReference type="PANTHER" id="PTHR16127">
    <property type="entry name" value="TAXILIN"/>
    <property type="match status" value="1"/>
</dbReference>
<dbReference type="AlphaFoldDB" id="K3X4A8"/>
<feature type="compositionally biased region" description="Polar residues" evidence="3">
    <location>
        <begin position="1"/>
        <end position="11"/>
    </location>
</feature>
<reference evidence="4" key="3">
    <citation type="submission" date="2015-02" db="UniProtKB">
        <authorList>
            <consortium name="EnsemblProtists"/>
        </authorList>
    </citation>
    <scope>IDENTIFICATION</scope>
    <source>
        <strain evidence="4">DAOM BR144</strain>
    </source>
</reference>
<dbReference type="OMA" id="VQYNMAR"/>
<dbReference type="Proteomes" id="UP000019132">
    <property type="component" value="Unassembled WGS sequence"/>
</dbReference>
<dbReference type="eggNOG" id="KOG1850">
    <property type="taxonomic scope" value="Eukaryota"/>
</dbReference>
<evidence type="ECO:0000313" key="4">
    <source>
        <dbReference type="EnsemblProtists" id="PYU1_T012057"/>
    </source>
</evidence>
<evidence type="ECO:0000256" key="2">
    <source>
        <dbReference type="SAM" id="Coils"/>
    </source>
</evidence>
<feature type="compositionally biased region" description="Low complexity" evidence="3">
    <location>
        <begin position="86"/>
        <end position="97"/>
    </location>
</feature>
<reference evidence="5" key="1">
    <citation type="journal article" date="2010" name="Genome Biol.">
        <title>Genome sequence of the necrotrophic plant pathogen Pythium ultimum reveals original pathogenicity mechanisms and effector repertoire.</title>
        <authorList>
            <person name="Levesque C.A."/>
            <person name="Brouwer H."/>
            <person name="Cano L."/>
            <person name="Hamilton J.P."/>
            <person name="Holt C."/>
            <person name="Huitema E."/>
            <person name="Raffaele S."/>
            <person name="Robideau G.P."/>
            <person name="Thines M."/>
            <person name="Win J."/>
            <person name="Zerillo M.M."/>
            <person name="Beakes G.W."/>
            <person name="Boore J.L."/>
            <person name="Busam D."/>
            <person name="Dumas B."/>
            <person name="Ferriera S."/>
            <person name="Fuerstenberg S.I."/>
            <person name="Gachon C.M."/>
            <person name="Gaulin E."/>
            <person name="Govers F."/>
            <person name="Grenville-Briggs L."/>
            <person name="Horner N."/>
            <person name="Hostetler J."/>
            <person name="Jiang R.H."/>
            <person name="Johnson J."/>
            <person name="Krajaejun T."/>
            <person name="Lin H."/>
            <person name="Meijer H.J."/>
            <person name="Moore B."/>
            <person name="Morris P."/>
            <person name="Phuntmart V."/>
            <person name="Puiu D."/>
            <person name="Shetty J."/>
            <person name="Stajich J.E."/>
            <person name="Tripathy S."/>
            <person name="Wawra S."/>
            <person name="van West P."/>
            <person name="Whitty B.R."/>
            <person name="Coutinho P.M."/>
            <person name="Henrissat B."/>
            <person name="Martin F."/>
            <person name="Thomas P.D."/>
            <person name="Tyler B.M."/>
            <person name="De Vries R.P."/>
            <person name="Kamoun S."/>
            <person name="Yandell M."/>
            <person name="Tisserat N."/>
            <person name="Buell C.R."/>
        </authorList>
    </citation>
    <scope>NUCLEOTIDE SEQUENCE</scope>
    <source>
        <strain evidence="5">DAOM:BR144</strain>
    </source>
</reference>
<name>K3X4A8_GLOUD</name>
<evidence type="ECO:0000313" key="5">
    <source>
        <dbReference type="Proteomes" id="UP000019132"/>
    </source>
</evidence>
<evidence type="ECO:0000256" key="3">
    <source>
        <dbReference type="SAM" id="MobiDB-lite"/>
    </source>
</evidence>
<evidence type="ECO:0008006" key="6">
    <source>
        <dbReference type="Google" id="ProtNLM"/>
    </source>
</evidence>
<feature type="coiled-coil region" evidence="2">
    <location>
        <begin position="374"/>
        <end position="436"/>
    </location>
</feature>
<dbReference type="Pfam" id="PF09728">
    <property type="entry name" value="Taxilin"/>
    <property type="match status" value="1"/>
</dbReference>
<comment type="similarity">
    <text evidence="1">Belongs to the taxilin family.</text>
</comment>
<feature type="compositionally biased region" description="Low complexity" evidence="3">
    <location>
        <begin position="35"/>
        <end position="50"/>
    </location>
</feature>
<feature type="coiled-coil region" evidence="2">
    <location>
        <begin position="160"/>
        <end position="232"/>
    </location>
</feature>
<reference evidence="5" key="2">
    <citation type="submission" date="2010-04" db="EMBL/GenBank/DDBJ databases">
        <authorList>
            <person name="Buell R."/>
            <person name="Hamilton J."/>
            <person name="Hostetler J."/>
        </authorList>
    </citation>
    <scope>NUCLEOTIDE SEQUENCE [LARGE SCALE GENOMIC DNA]</scope>
    <source>
        <strain evidence="5">DAOM:BR144</strain>
    </source>
</reference>
<organism evidence="4 5">
    <name type="scientific">Globisporangium ultimum (strain ATCC 200006 / CBS 805.95 / DAOM BR144)</name>
    <name type="common">Pythium ultimum</name>
    <dbReference type="NCBI Taxonomy" id="431595"/>
    <lineage>
        <taxon>Eukaryota</taxon>
        <taxon>Sar</taxon>
        <taxon>Stramenopiles</taxon>
        <taxon>Oomycota</taxon>
        <taxon>Peronosporomycetes</taxon>
        <taxon>Pythiales</taxon>
        <taxon>Pythiaceae</taxon>
        <taxon>Globisporangium</taxon>
    </lineage>
</organism>
<dbReference type="STRING" id="431595.K3X4A8"/>
<dbReference type="GO" id="GO:0019905">
    <property type="term" value="F:syntaxin binding"/>
    <property type="evidence" value="ECO:0007669"/>
    <property type="project" value="InterPro"/>
</dbReference>
<protein>
    <recommendedName>
        <fullName evidence="6">Alpha-taxilin</fullName>
    </recommendedName>
</protein>
<feature type="compositionally biased region" description="Basic residues" evidence="3">
    <location>
        <begin position="19"/>
        <end position="34"/>
    </location>
</feature>